<dbReference type="GeneID" id="112289298"/>
<dbReference type="SUPFAM" id="SSF47699">
    <property type="entry name" value="Bifunctional inhibitor/lipid-transfer protein/seed storage 2S albumin"/>
    <property type="match status" value="1"/>
</dbReference>
<dbReference type="EnsemblPlants" id="Pp3c12_9030V3.1">
    <property type="protein sequence ID" value="Pp3c12_9030V3.1"/>
    <property type="gene ID" value="Pp3c12_9030"/>
</dbReference>
<dbReference type="PANTHER" id="PTHR33286">
    <property type="entry name" value="BIFUNCTIONAL INHIBITOR/LIPID-TRANSFER PROTEIN/SEED STORAGE 2S ALBUMIN SUPERFAMILY PROTEIN"/>
    <property type="match status" value="1"/>
</dbReference>
<dbReference type="PaxDb" id="3218-PP1S91_138V6.1"/>
<dbReference type="Gramene" id="Pp3c12_9030V3.3">
    <property type="protein sequence ID" value="Pp3c12_9030V3.3"/>
    <property type="gene ID" value="Pp3c12_9030"/>
</dbReference>
<reference evidence="3 5" key="2">
    <citation type="journal article" date="2018" name="Plant J.">
        <title>The Physcomitrella patens chromosome-scale assembly reveals moss genome structure and evolution.</title>
        <authorList>
            <person name="Lang D."/>
            <person name="Ullrich K.K."/>
            <person name="Murat F."/>
            <person name="Fuchs J."/>
            <person name="Jenkins J."/>
            <person name="Haas F.B."/>
            <person name="Piednoel M."/>
            <person name="Gundlach H."/>
            <person name="Van Bel M."/>
            <person name="Meyberg R."/>
            <person name="Vives C."/>
            <person name="Morata J."/>
            <person name="Symeonidi A."/>
            <person name="Hiss M."/>
            <person name="Muchero W."/>
            <person name="Kamisugi Y."/>
            <person name="Saleh O."/>
            <person name="Blanc G."/>
            <person name="Decker E.L."/>
            <person name="van Gessel N."/>
            <person name="Grimwood J."/>
            <person name="Hayes R.D."/>
            <person name="Graham S.W."/>
            <person name="Gunter L.E."/>
            <person name="McDaniel S.F."/>
            <person name="Hoernstein S.N.W."/>
            <person name="Larsson A."/>
            <person name="Li F.W."/>
            <person name="Perroud P.F."/>
            <person name="Phillips J."/>
            <person name="Ranjan P."/>
            <person name="Rokshar D.S."/>
            <person name="Rothfels C.J."/>
            <person name="Schneider L."/>
            <person name="Shu S."/>
            <person name="Stevenson D.W."/>
            <person name="Thummler F."/>
            <person name="Tillich M."/>
            <person name="Villarreal Aguilar J.C."/>
            <person name="Widiez T."/>
            <person name="Wong G.K."/>
            <person name="Wymore A."/>
            <person name="Zhang Y."/>
            <person name="Zimmer A.D."/>
            <person name="Quatrano R.S."/>
            <person name="Mayer K.F.X."/>
            <person name="Goodstein D."/>
            <person name="Casacuberta J.M."/>
            <person name="Vandepoele K."/>
            <person name="Reski R."/>
            <person name="Cuming A.C."/>
            <person name="Tuskan G.A."/>
            <person name="Maumus F."/>
            <person name="Salse J."/>
            <person name="Schmutz J."/>
            <person name="Rensing S.A."/>
        </authorList>
    </citation>
    <scope>NUCLEOTIDE SEQUENCE [LARGE SCALE GENOMIC DNA]</scope>
    <source>
        <strain evidence="4 5">cv. Gransden 2004</strain>
    </source>
</reference>
<dbReference type="Proteomes" id="UP000006727">
    <property type="component" value="Chromosome 12"/>
</dbReference>
<dbReference type="EnsemblPlants" id="Pp3c12_9030V3.2">
    <property type="protein sequence ID" value="Pp3c12_9030V3.2"/>
    <property type="gene ID" value="Pp3c12_9030"/>
</dbReference>
<feature type="domain" description="Bifunctional inhibitor/plant lipid transfer protein/seed storage helical" evidence="2">
    <location>
        <begin position="34"/>
        <end position="110"/>
    </location>
</feature>
<dbReference type="EMBL" id="ABEU02000012">
    <property type="protein sequence ID" value="PNR43627.1"/>
    <property type="molecule type" value="Genomic_DNA"/>
</dbReference>
<accession>A9SLN1</accession>
<dbReference type="AlphaFoldDB" id="A9SLN1"/>
<proteinExistence type="predicted"/>
<evidence type="ECO:0000313" key="3">
    <source>
        <dbReference type="EMBL" id="PNR43627.1"/>
    </source>
</evidence>
<evidence type="ECO:0000313" key="5">
    <source>
        <dbReference type="Proteomes" id="UP000006727"/>
    </source>
</evidence>
<dbReference type="EnsemblPlants" id="Pp3c12_9030V3.3">
    <property type="protein sequence ID" value="Pp3c12_9030V3.3"/>
    <property type="gene ID" value="Pp3c12_9030"/>
</dbReference>
<dbReference type="STRING" id="3218.A9SLN1"/>
<dbReference type="PANTHER" id="PTHR33286:SF1">
    <property type="entry name" value="OS01G0800600 PROTEIN"/>
    <property type="match status" value="1"/>
</dbReference>
<feature type="signal peptide" evidence="1">
    <location>
        <begin position="1"/>
        <end position="30"/>
    </location>
</feature>
<dbReference type="Gramene" id="Pp3c12_9030V3.2">
    <property type="protein sequence ID" value="Pp3c12_9030V3.2"/>
    <property type="gene ID" value="Pp3c12_9030"/>
</dbReference>
<reference evidence="3 5" key="1">
    <citation type="journal article" date="2008" name="Science">
        <title>The Physcomitrella genome reveals evolutionary insights into the conquest of land by plants.</title>
        <authorList>
            <person name="Rensing S."/>
            <person name="Lang D."/>
            <person name="Zimmer A."/>
            <person name="Terry A."/>
            <person name="Salamov A."/>
            <person name="Shapiro H."/>
            <person name="Nishiyama T."/>
            <person name="Perroud P.-F."/>
            <person name="Lindquist E."/>
            <person name="Kamisugi Y."/>
            <person name="Tanahashi T."/>
            <person name="Sakakibara K."/>
            <person name="Fujita T."/>
            <person name="Oishi K."/>
            <person name="Shin-I T."/>
            <person name="Kuroki Y."/>
            <person name="Toyoda A."/>
            <person name="Suzuki Y."/>
            <person name="Hashimoto A."/>
            <person name="Yamaguchi K."/>
            <person name="Sugano A."/>
            <person name="Kohara Y."/>
            <person name="Fujiyama A."/>
            <person name="Anterola A."/>
            <person name="Aoki S."/>
            <person name="Ashton N."/>
            <person name="Barbazuk W.B."/>
            <person name="Barker E."/>
            <person name="Bennetzen J."/>
            <person name="Bezanilla M."/>
            <person name="Blankenship R."/>
            <person name="Cho S.H."/>
            <person name="Dutcher S."/>
            <person name="Estelle M."/>
            <person name="Fawcett J.A."/>
            <person name="Gundlach H."/>
            <person name="Hanada K."/>
            <person name="Heyl A."/>
            <person name="Hicks K.A."/>
            <person name="Hugh J."/>
            <person name="Lohr M."/>
            <person name="Mayer K."/>
            <person name="Melkozernov A."/>
            <person name="Murata T."/>
            <person name="Nelson D."/>
            <person name="Pils B."/>
            <person name="Prigge M."/>
            <person name="Reiss B."/>
            <person name="Renner T."/>
            <person name="Rombauts S."/>
            <person name="Rushton P."/>
            <person name="Sanderfoot A."/>
            <person name="Schween G."/>
            <person name="Shiu S.-H."/>
            <person name="Stueber K."/>
            <person name="Theodoulou F.L."/>
            <person name="Tu H."/>
            <person name="Van de Peer Y."/>
            <person name="Verrier P.J."/>
            <person name="Waters E."/>
            <person name="Wood A."/>
            <person name="Yang L."/>
            <person name="Cove D."/>
            <person name="Cuming A."/>
            <person name="Hasebe M."/>
            <person name="Lucas S."/>
            <person name="Mishler D.B."/>
            <person name="Reski R."/>
            <person name="Grigoriev I."/>
            <person name="Quatrano R.S."/>
            <person name="Boore J.L."/>
        </authorList>
    </citation>
    <scope>NUCLEOTIDE SEQUENCE [LARGE SCALE GENOMIC DNA]</scope>
    <source>
        <strain evidence="4 5">cv. Gransden 2004</strain>
    </source>
</reference>
<dbReference type="OrthoDB" id="643149at2759"/>
<dbReference type="InterPro" id="IPR036312">
    <property type="entry name" value="Bifun_inhib/LTP/seed_sf"/>
</dbReference>
<dbReference type="InterPro" id="IPR016140">
    <property type="entry name" value="Bifunc_inhib/LTP/seed_store"/>
</dbReference>
<dbReference type="RefSeq" id="XP_024390184.1">
    <property type="nucleotide sequence ID" value="XM_024534416.2"/>
</dbReference>
<dbReference type="HOGENOM" id="CLU_160989_0_0_1"/>
<dbReference type="Gramene" id="Pp3c12_9030V3.1">
    <property type="protein sequence ID" value="Pp3c12_9030V3.1"/>
    <property type="gene ID" value="Pp3c12_9030"/>
</dbReference>
<dbReference type="eggNOG" id="ENOG502SDKN">
    <property type="taxonomic scope" value="Eukaryota"/>
</dbReference>
<sequence length="128" mass="13031">MEANLASKIHAVAALVTVILIADGLNGVAANGPCSNTLSSLSACMPAIEGENPQSPSVACCDVVRGSDASCLCSIVTTYANLTDAMGINLRAALLLPKQCKRAVPSGFTCGGYVIPPYASSNRKLMTA</sequence>
<reference evidence="4" key="3">
    <citation type="submission" date="2020-12" db="UniProtKB">
        <authorList>
            <consortium name="EnsemblPlants"/>
        </authorList>
    </citation>
    <scope>IDENTIFICATION</scope>
</reference>
<keyword evidence="5" id="KW-1185">Reference proteome</keyword>
<evidence type="ECO:0000313" key="4">
    <source>
        <dbReference type="EnsemblPlants" id="Pp3c12_9030V3.1"/>
    </source>
</evidence>
<keyword evidence="1" id="KW-0732">Signal</keyword>
<evidence type="ECO:0000256" key="1">
    <source>
        <dbReference type="SAM" id="SignalP"/>
    </source>
</evidence>
<feature type="chain" id="PRO_5014297895" description="Bifunctional inhibitor/plant lipid transfer protein/seed storage helical domain-containing protein" evidence="1">
    <location>
        <begin position="31"/>
        <end position="128"/>
    </location>
</feature>
<dbReference type="SMART" id="SM00499">
    <property type="entry name" value="AAI"/>
    <property type="match status" value="1"/>
</dbReference>
<protein>
    <recommendedName>
        <fullName evidence="2">Bifunctional inhibitor/plant lipid transfer protein/seed storage helical domain-containing protein</fullName>
    </recommendedName>
</protein>
<dbReference type="Pfam" id="PF14368">
    <property type="entry name" value="LTP_2"/>
    <property type="match status" value="1"/>
</dbReference>
<organism evidence="3">
    <name type="scientific">Physcomitrium patens</name>
    <name type="common">Spreading-leaved earth moss</name>
    <name type="synonym">Physcomitrella patens</name>
    <dbReference type="NCBI Taxonomy" id="3218"/>
    <lineage>
        <taxon>Eukaryota</taxon>
        <taxon>Viridiplantae</taxon>
        <taxon>Streptophyta</taxon>
        <taxon>Embryophyta</taxon>
        <taxon>Bryophyta</taxon>
        <taxon>Bryophytina</taxon>
        <taxon>Bryopsida</taxon>
        <taxon>Funariidae</taxon>
        <taxon>Funariales</taxon>
        <taxon>Funariaceae</taxon>
        <taxon>Physcomitrium</taxon>
    </lineage>
</organism>
<gene>
    <name evidence="4" type="primary">LOC112289298</name>
    <name evidence="3" type="ORF">PHYPA_016008</name>
</gene>
<evidence type="ECO:0000259" key="2">
    <source>
        <dbReference type="SMART" id="SM00499"/>
    </source>
</evidence>
<dbReference type="OMA" id="MAHTSGN"/>
<dbReference type="Gene3D" id="1.10.110.10">
    <property type="entry name" value="Plant lipid-transfer and hydrophobic proteins"/>
    <property type="match status" value="1"/>
</dbReference>
<name>A9SLN1_PHYPA</name>